<dbReference type="HOGENOM" id="CLU_083052_1_0_1"/>
<dbReference type="OrthoDB" id="76224at2759"/>
<evidence type="ECO:0000256" key="1">
    <source>
        <dbReference type="SAM" id="MobiDB-lite"/>
    </source>
</evidence>
<dbReference type="InterPro" id="IPR013240">
    <property type="entry name" value="DNA-dir_RNA_pol1_su_RPA34"/>
</dbReference>
<feature type="region of interest" description="Disordered" evidence="1">
    <location>
        <begin position="230"/>
        <end position="281"/>
    </location>
</feature>
<dbReference type="Pfam" id="PF08208">
    <property type="entry name" value="RNA_polI_A34"/>
    <property type="match status" value="1"/>
</dbReference>
<reference evidence="2 3" key="1">
    <citation type="submission" date="2014-04" db="EMBL/GenBank/DDBJ databases">
        <authorList>
            <consortium name="DOE Joint Genome Institute"/>
            <person name="Kuo A."/>
            <person name="Tarkka M."/>
            <person name="Buscot F."/>
            <person name="Kohler A."/>
            <person name="Nagy L.G."/>
            <person name="Floudas D."/>
            <person name="Copeland A."/>
            <person name="Barry K.W."/>
            <person name="Cichocki N."/>
            <person name="Veneault-Fourrey C."/>
            <person name="LaButti K."/>
            <person name="Lindquist E.A."/>
            <person name="Lipzen A."/>
            <person name="Lundell T."/>
            <person name="Morin E."/>
            <person name="Murat C."/>
            <person name="Sun H."/>
            <person name="Tunlid A."/>
            <person name="Henrissat B."/>
            <person name="Grigoriev I.V."/>
            <person name="Hibbett D.S."/>
            <person name="Martin F."/>
            <person name="Nordberg H.P."/>
            <person name="Cantor M.N."/>
            <person name="Hua S.X."/>
        </authorList>
    </citation>
    <scope>NUCLEOTIDE SEQUENCE [LARGE SCALE GENOMIC DNA]</scope>
    <source>
        <strain evidence="2 3">F 1598</strain>
    </source>
</reference>
<dbReference type="AlphaFoldDB" id="A0A0C3G6C0"/>
<sequence length="281" mass="30898">MSSTGPSPSPEPVQPIRQKKKSKDKSKKNTQVTITEHGKDEQTNPDWDYVPPEGTILLDHDVDSGEFDWDAVKNNEDVELWLIRVPDGVKPKFLKNISIDLPSSSQSKTVGVLNRKHVSYDIWSVGDDDGLPIGGEEVRGLSCLLPRKKKNGKLYKAPKPIARHIVLSAQDILPTPNPSVPTASDSAQIYQNPPRQSHPKELLKHRFMPYGSLVGDNDVNAAQDIDVDMDVDGEGRGSQLKLGASPGKKTKDSKGKKRKVEGDLKMEGDSPKKSKKAKTVV</sequence>
<reference evidence="3" key="2">
    <citation type="submission" date="2015-01" db="EMBL/GenBank/DDBJ databases">
        <title>Evolutionary Origins and Diversification of the Mycorrhizal Mutualists.</title>
        <authorList>
            <consortium name="DOE Joint Genome Institute"/>
            <consortium name="Mycorrhizal Genomics Consortium"/>
            <person name="Kohler A."/>
            <person name="Kuo A."/>
            <person name="Nagy L.G."/>
            <person name="Floudas D."/>
            <person name="Copeland A."/>
            <person name="Barry K.W."/>
            <person name="Cichocki N."/>
            <person name="Veneault-Fourrey C."/>
            <person name="LaButti K."/>
            <person name="Lindquist E.A."/>
            <person name="Lipzen A."/>
            <person name="Lundell T."/>
            <person name="Morin E."/>
            <person name="Murat C."/>
            <person name="Riley R."/>
            <person name="Ohm R."/>
            <person name="Sun H."/>
            <person name="Tunlid A."/>
            <person name="Henrissat B."/>
            <person name="Grigoriev I.V."/>
            <person name="Hibbett D.S."/>
            <person name="Martin F."/>
        </authorList>
    </citation>
    <scope>NUCLEOTIDE SEQUENCE [LARGE SCALE GENOMIC DNA]</scope>
    <source>
        <strain evidence="3">F 1598</strain>
    </source>
</reference>
<accession>A0A0C3G6C0</accession>
<evidence type="ECO:0000313" key="2">
    <source>
        <dbReference type="EMBL" id="KIM87354.1"/>
    </source>
</evidence>
<proteinExistence type="predicted"/>
<feature type="compositionally biased region" description="Basic and acidic residues" evidence="1">
    <location>
        <begin position="260"/>
        <end position="272"/>
    </location>
</feature>
<feature type="region of interest" description="Disordered" evidence="1">
    <location>
        <begin position="176"/>
        <end position="198"/>
    </location>
</feature>
<feature type="compositionally biased region" description="Basic residues" evidence="1">
    <location>
        <begin position="17"/>
        <end position="28"/>
    </location>
</feature>
<name>A0A0C3G6C0_PILCF</name>
<dbReference type="Proteomes" id="UP000054166">
    <property type="component" value="Unassembled WGS sequence"/>
</dbReference>
<dbReference type="Gene3D" id="6.20.250.70">
    <property type="match status" value="1"/>
</dbReference>
<feature type="compositionally biased region" description="Polar residues" evidence="1">
    <location>
        <begin position="180"/>
        <end position="195"/>
    </location>
</feature>
<dbReference type="EMBL" id="KN832979">
    <property type="protein sequence ID" value="KIM87354.1"/>
    <property type="molecule type" value="Genomic_DNA"/>
</dbReference>
<keyword evidence="3" id="KW-1185">Reference proteome</keyword>
<feature type="region of interest" description="Disordered" evidence="1">
    <location>
        <begin position="1"/>
        <end position="48"/>
    </location>
</feature>
<organism evidence="2 3">
    <name type="scientific">Piloderma croceum (strain F 1598)</name>
    <dbReference type="NCBI Taxonomy" id="765440"/>
    <lineage>
        <taxon>Eukaryota</taxon>
        <taxon>Fungi</taxon>
        <taxon>Dikarya</taxon>
        <taxon>Basidiomycota</taxon>
        <taxon>Agaricomycotina</taxon>
        <taxon>Agaricomycetes</taxon>
        <taxon>Agaricomycetidae</taxon>
        <taxon>Atheliales</taxon>
        <taxon>Atheliaceae</taxon>
        <taxon>Piloderma</taxon>
    </lineage>
</organism>
<evidence type="ECO:0000313" key="3">
    <source>
        <dbReference type="Proteomes" id="UP000054166"/>
    </source>
</evidence>
<dbReference type="InParanoid" id="A0A0C3G6C0"/>
<protein>
    <submittedName>
        <fullName evidence="2">Uncharacterized protein</fullName>
    </submittedName>
</protein>
<dbReference type="GO" id="GO:0006360">
    <property type="term" value="P:transcription by RNA polymerase I"/>
    <property type="evidence" value="ECO:0007669"/>
    <property type="project" value="InterPro"/>
</dbReference>
<gene>
    <name evidence="2" type="ORF">PILCRDRAFT_814854</name>
</gene>